<feature type="transmembrane region" description="Helical" evidence="2">
    <location>
        <begin position="153"/>
        <end position="173"/>
    </location>
</feature>
<keyword evidence="2" id="KW-0472">Membrane</keyword>
<dbReference type="RefSeq" id="WP_274198323.1">
    <property type="nucleotide sequence ID" value="NZ_JAQZAO010000001.1"/>
</dbReference>
<evidence type="ECO:0000256" key="1">
    <source>
        <dbReference type="SAM" id="MobiDB-lite"/>
    </source>
</evidence>
<organism evidence="3 4">
    <name type="scientific">Actinomycetospora lemnae</name>
    <dbReference type="NCBI Taxonomy" id="3019891"/>
    <lineage>
        <taxon>Bacteria</taxon>
        <taxon>Bacillati</taxon>
        <taxon>Actinomycetota</taxon>
        <taxon>Actinomycetes</taxon>
        <taxon>Pseudonocardiales</taxon>
        <taxon>Pseudonocardiaceae</taxon>
        <taxon>Actinomycetospora</taxon>
    </lineage>
</organism>
<evidence type="ECO:0000313" key="3">
    <source>
        <dbReference type="EMBL" id="MDD7963759.1"/>
    </source>
</evidence>
<keyword evidence="2" id="KW-0812">Transmembrane</keyword>
<dbReference type="Proteomes" id="UP001300763">
    <property type="component" value="Unassembled WGS sequence"/>
</dbReference>
<feature type="region of interest" description="Disordered" evidence="1">
    <location>
        <begin position="1"/>
        <end position="55"/>
    </location>
</feature>
<keyword evidence="4" id="KW-1185">Reference proteome</keyword>
<reference evidence="3 4" key="1">
    <citation type="submission" date="2023-02" db="EMBL/GenBank/DDBJ databases">
        <title>Genome sequencing required for Actinomycetospora new species description.</title>
        <authorList>
            <person name="Saimee Y."/>
            <person name="Duangmal K."/>
        </authorList>
    </citation>
    <scope>NUCLEOTIDE SEQUENCE [LARGE SCALE GENOMIC DNA]</scope>
    <source>
        <strain evidence="3 4">DW7H6</strain>
    </source>
</reference>
<evidence type="ECO:0008006" key="5">
    <source>
        <dbReference type="Google" id="ProtNLM"/>
    </source>
</evidence>
<feature type="transmembrane region" description="Helical" evidence="2">
    <location>
        <begin position="241"/>
        <end position="261"/>
    </location>
</feature>
<accession>A0ABT5SLP4</accession>
<comment type="caution">
    <text evidence="3">The sequence shown here is derived from an EMBL/GenBank/DDBJ whole genome shotgun (WGS) entry which is preliminary data.</text>
</comment>
<feature type="transmembrane region" description="Helical" evidence="2">
    <location>
        <begin position="205"/>
        <end position="229"/>
    </location>
</feature>
<dbReference type="EMBL" id="JAQZAO010000001">
    <property type="protein sequence ID" value="MDD7963759.1"/>
    <property type="molecule type" value="Genomic_DNA"/>
</dbReference>
<evidence type="ECO:0000313" key="4">
    <source>
        <dbReference type="Proteomes" id="UP001300763"/>
    </source>
</evidence>
<keyword evidence="2" id="KW-1133">Transmembrane helix</keyword>
<sequence length="264" mass="26261">MSHAPLPAPLSVLAMTSPGGPGGGTASVGAEPTEPTEQAGSAGPSVPSVSSPHGPVGVAVEVPAARAGGLARGGRPAAAGGSRAGGGAWRRAGRRLGFGLGLVPASAGELMAVAVSGPAGGVDTARRHLASGGVRTTTVGADRVPGWRVSLHGALGLLQGLVFWWLTWVALVATARGPFYGFVVEGPYDDAWGGPGLAGAWAAHAWVWVGVLVVLAPAWWGLAALHVALGEQLLGRGRRGWVVPGSVLVALGAVLLVVAWVQQI</sequence>
<proteinExistence type="predicted"/>
<protein>
    <recommendedName>
        <fullName evidence="5">Yip1 domain-containing protein</fullName>
    </recommendedName>
</protein>
<feature type="compositionally biased region" description="Low complexity" evidence="1">
    <location>
        <begin position="39"/>
        <end position="55"/>
    </location>
</feature>
<name>A0ABT5SLP4_9PSEU</name>
<evidence type="ECO:0000256" key="2">
    <source>
        <dbReference type="SAM" id="Phobius"/>
    </source>
</evidence>
<gene>
    <name evidence="3" type="ORF">PGB27_00225</name>
</gene>